<evidence type="ECO:0000313" key="2">
    <source>
        <dbReference type="Proteomes" id="UP000095300"/>
    </source>
</evidence>
<sequence>MVESVLKDMPNTESYAPYRTVWKNFLKNYDIHDESEVCFERLMKLMNGFNDIFPKYPKVTAPAEEKEIWRLFDMHGINDFLVKSRAIFSNANTNNIDFASNRDRC</sequence>
<gene>
    <name evidence="1" type="primary">106093559</name>
</gene>
<dbReference type="AlphaFoldDB" id="A0A1I8QEA2"/>
<protein>
    <submittedName>
        <fullName evidence="1">Uncharacterized protein</fullName>
    </submittedName>
</protein>
<dbReference type="VEuPathDB" id="VectorBase:SCAU016281"/>
<dbReference type="Proteomes" id="UP000095300">
    <property type="component" value="Unassembled WGS sequence"/>
</dbReference>
<organism evidence="1 2">
    <name type="scientific">Stomoxys calcitrans</name>
    <name type="common">Stable fly</name>
    <name type="synonym">Conops calcitrans</name>
    <dbReference type="NCBI Taxonomy" id="35570"/>
    <lineage>
        <taxon>Eukaryota</taxon>
        <taxon>Metazoa</taxon>
        <taxon>Ecdysozoa</taxon>
        <taxon>Arthropoda</taxon>
        <taxon>Hexapoda</taxon>
        <taxon>Insecta</taxon>
        <taxon>Pterygota</taxon>
        <taxon>Neoptera</taxon>
        <taxon>Endopterygota</taxon>
        <taxon>Diptera</taxon>
        <taxon>Brachycera</taxon>
        <taxon>Muscomorpha</taxon>
        <taxon>Muscoidea</taxon>
        <taxon>Muscidae</taxon>
        <taxon>Stomoxys</taxon>
    </lineage>
</organism>
<evidence type="ECO:0000313" key="1">
    <source>
        <dbReference type="EnsemblMetazoa" id="SCAU016281-PA"/>
    </source>
</evidence>
<dbReference type="EnsemblMetazoa" id="SCAU016281-RA">
    <property type="protein sequence ID" value="SCAU016281-PA"/>
    <property type="gene ID" value="SCAU016281"/>
</dbReference>
<accession>A0A1I8QEA2</accession>
<proteinExistence type="predicted"/>
<keyword evidence="2" id="KW-1185">Reference proteome</keyword>
<reference evidence="1" key="1">
    <citation type="submission" date="2020-05" db="UniProtKB">
        <authorList>
            <consortium name="EnsemblMetazoa"/>
        </authorList>
    </citation>
    <scope>IDENTIFICATION</scope>
    <source>
        <strain evidence="1">USDA</strain>
    </source>
</reference>
<name>A0A1I8QEA2_STOCA</name>